<proteinExistence type="inferred from homology"/>
<evidence type="ECO:0000313" key="4">
    <source>
        <dbReference type="Proteomes" id="UP000575083"/>
    </source>
</evidence>
<feature type="domain" description="Aminoglycoside phosphotransferase" evidence="2">
    <location>
        <begin position="46"/>
        <end position="278"/>
    </location>
</feature>
<dbReference type="Proteomes" id="UP000575083">
    <property type="component" value="Unassembled WGS sequence"/>
</dbReference>
<name>A0A7X0PC40_9BURK</name>
<sequence length="341" mass="38565">MTTSTPVDPGLVHSHTTAAPSSVMHWVMQHYGLKLHHCHLIRRGLNDNYALRGLDGARYVARLCSIRPRGEFNIDFETALIEHLAASEVGVATPLRSLADAGHVRLQFPEGARALAVFHHADGAVPETLDEFELTEYTLARIHEASRNYDGPASRYTLDAHHLAGKTLEYLQHYPELQTQSLDLYRQHVHALQEEVSAVESCLTRVICHGDTHGFNNHVFTDAGGAKKAVFFDFDDAGPGYLAYDLGVMPWSYLNRKMLKEPDDVLHDRWKHYLRGYRAAGGEIDKADLEALPLFMQLRHLWNLGEAVGRLNHWGTSMAPIDWLQKQIERVEPWKKIDLRG</sequence>
<organism evidence="3 4">
    <name type="scientific">Acidovorax soli</name>
    <dbReference type="NCBI Taxonomy" id="592050"/>
    <lineage>
        <taxon>Bacteria</taxon>
        <taxon>Pseudomonadati</taxon>
        <taxon>Pseudomonadota</taxon>
        <taxon>Betaproteobacteria</taxon>
        <taxon>Burkholderiales</taxon>
        <taxon>Comamonadaceae</taxon>
        <taxon>Acidovorax</taxon>
    </lineage>
</organism>
<dbReference type="RefSeq" id="WP_184856250.1">
    <property type="nucleotide sequence ID" value="NZ_JACHLK010000002.1"/>
</dbReference>
<dbReference type="Pfam" id="PF01636">
    <property type="entry name" value="APH"/>
    <property type="match status" value="1"/>
</dbReference>
<dbReference type="InterPro" id="IPR050249">
    <property type="entry name" value="Pseudomonas-type_ThrB"/>
</dbReference>
<dbReference type="EMBL" id="JACHLK010000002">
    <property type="protein sequence ID" value="MBB6558832.1"/>
    <property type="molecule type" value="Genomic_DNA"/>
</dbReference>
<reference evidence="3 4" key="1">
    <citation type="submission" date="2020-08" db="EMBL/GenBank/DDBJ databases">
        <title>Functional genomics of gut bacteria from endangered species of beetles.</title>
        <authorList>
            <person name="Carlos-Shanley C."/>
        </authorList>
    </citation>
    <scope>NUCLEOTIDE SEQUENCE [LARGE SCALE GENOMIC DNA]</scope>
    <source>
        <strain evidence="3 4">S00198</strain>
    </source>
</reference>
<accession>A0A7X0PC40</accession>
<dbReference type="InterPro" id="IPR011009">
    <property type="entry name" value="Kinase-like_dom_sf"/>
</dbReference>
<evidence type="ECO:0000313" key="3">
    <source>
        <dbReference type="EMBL" id="MBB6558832.1"/>
    </source>
</evidence>
<dbReference type="GO" id="GO:0009088">
    <property type="term" value="P:threonine biosynthetic process"/>
    <property type="evidence" value="ECO:0007669"/>
    <property type="project" value="TreeGrafter"/>
</dbReference>
<comment type="similarity">
    <text evidence="1">Belongs to the pseudomonas-type ThrB family.</text>
</comment>
<dbReference type="GO" id="GO:0004413">
    <property type="term" value="F:homoserine kinase activity"/>
    <property type="evidence" value="ECO:0007669"/>
    <property type="project" value="TreeGrafter"/>
</dbReference>
<dbReference type="Gene3D" id="3.30.200.20">
    <property type="entry name" value="Phosphorylase Kinase, domain 1"/>
    <property type="match status" value="1"/>
</dbReference>
<keyword evidence="3" id="KW-0418">Kinase</keyword>
<dbReference type="Gene3D" id="3.90.1200.10">
    <property type="match status" value="1"/>
</dbReference>
<gene>
    <name evidence="3" type="ORF">HNP48_001496</name>
</gene>
<dbReference type="InterPro" id="IPR002575">
    <property type="entry name" value="Aminoglycoside_PTrfase"/>
</dbReference>
<keyword evidence="4" id="KW-1185">Reference proteome</keyword>
<protein>
    <submittedName>
        <fullName evidence="3">Ser/Thr protein kinase RdoA (MazF antagonist)</fullName>
    </submittedName>
</protein>
<evidence type="ECO:0000259" key="2">
    <source>
        <dbReference type="Pfam" id="PF01636"/>
    </source>
</evidence>
<dbReference type="PANTHER" id="PTHR21064">
    <property type="entry name" value="AMINOGLYCOSIDE PHOSPHOTRANSFERASE DOMAIN-CONTAINING PROTEIN-RELATED"/>
    <property type="match status" value="1"/>
</dbReference>
<evidence type="ECO:0000256" key="1">
    <source>
        <dbReference type="ARBA" id="ARBA00038240"/>
    </source>
</evidence>
<keyword evidence="3" id="KW-0808">Transferase</keyword>
<dbReference type="AlphaFoldDB" id="A0A7X0PC40"/>
<comment type="caution">
    <text evidence="3">The sequence shown here is derived from an EMBL/GenBank/DDBJ whole genome shotgun (WGS) entry which is preliminary data.</text>
</comment>
<dbReference type="PANTHER" id="PTHR21064:SF6">
    <property type="entry name" value="AMINOGLYCOSIDE PHOSPHOTRANSFERASE DOMAIN-CONTAINING PROTEIN"/>
    <property type="match status" value="1"/>
</dbReference>
<dbReference type="SUPFAM" id="SSF56112">
    <property type="entry name" value="Protein kinase-like (PK-like)"/>
    <property type="match status" value="1"/>
</dbReference>